<feature type="domain" description="Radical SAM core" evidence="7">
    <location>
        <begin position="70"/>
        <end position="290"/>
    </location>
</feature>
<dbReference type="SFLD" id="SFLDS00029">
    <property type="entry name" value="Radical_SAM"/>
    <property type="match status" value="1"/>
</dbReference>
<keyword evidence="4" id="KW-0479">Metal-binding</keyword>
<dbReference type="SFLD" id="SFLDG01060">
    <property type="entry name" value="BATS_domain_containing"/>
    <property type="match status" value="1"/>
</dbReference>
<evidence type="ECO:0000259" key="7">
    <source>
        <dbReference type="PROSITE" id="PS51918"/>
    </source>
</evidence>
<evidence type="ECO:0000256" key="1">
    <source>
        <dbReference type="ARBA" id="ARBA00001966"/>
    </source>
</evidence>
<keyword evidence="5" id="KW-0408">Iron</keyword>
<dbReference type="GO" id="GO:0009228">
    <property type="term" value="P:thiamine biosynthetic process"/>
    <property type="evidence" value="ECO:0007669"/>
    <property type="project" value="InterPro"/>
</dbReference>
<dbReference type="AlphaFoldDB" id="A0A1M5RCX8"/>
<dbReference type="PANTHER" id="PTHR43583:SF1">
    <property type="entry name" value="2-IMINOACETATE SYNTHASE"/>
    <property type="match status" value="1"/>
</dbReference>
<dbReference type="PANTHER" id="PTHR43583">
    <property type="entry name" value="2-IMINOACETATE SYNTHASE"/>
    <property type="match status" value="1"/>
</dbReference>
<dbReference type="PROSITE" id="PS51918">
    <property type="entry name" value="RADICAL_SAM"/>
    <property type="match status" value="1"/>
</dbReference>
<dbReference type="STRING" id="1123350.SAMN02744040_01317"/>
<dbReference type="GO" id="GO:0051539">
    <property type="term" value="F:4 iron, 4 sulfur cluster binding"/>
    <property type="evidence" value="ECO:0007669"/>
    <property type="project" value="UniProtKB-KW"/>
</dbReference>
<organism evidence="8 9">
    <name type="scientific">Tepidibacter thalassicus DSM 15285</name>
    <dbReference type="NCBI Taxonomy" id="1123350"/>
    <lineage>
        <taxon>Bacteria</taxon>
        <taxon>Bacillati</taxon>
        <taxon>Bacillota</taxon>
        <taxon>Clostridia</taxon>
        <taxon>Peptostreptococcales</taxon>
        <taxon>Peptostreptococcaceae</taxon>
        <taxon>Tepidibacter</taxon>
    </lineage>
</organism>
<dbReference type="SMART" id="SM00876">
    <property type="entry name" value="BATS"/>
    <property type="match status" value="1"/>
</dbReference>
<protein>
    <submittedName>
        <fullName evidence="8">Tyrosine lyase ThiH</fullName>
    </submittedName>
</protein>
<dbReference type="Proteomes" id="UP000242520">
    <property type="component" value="Unassembled WGS sequence"/>
</dbReference>
<dbReference type="InterPro" id="IPR034428">
    <property type="entry name" value="ThiH/NoCL/HydG-like"/>
</dbReference>
<dbReference type="OrthoDB" id="9801120at2"/>
<dbReference type="SFLD" id="SFLDF00301">
    <property type="entry name" value="2-iminoacetate_synthase_(ThiH)"/>
    <property type="match status" value="1"/>
</dbReference>
<dbReference type="SFLD" id="SFLDG01081">
    <property type="entry name" value="cleavage_of_the_Ca-Cb_bond_in"/>
    <property type="match status" value="1"/>
</dbReference>
<comment type="cofactor">
    <cofactor evidence="1">
        <name>[4Fe-4S] cluster</name>
        <dbReference type="ChEBI" id="CHEBI:49883"/>
    </cofactor>
</comment>
<dbReference type="Pfam" id="PF06968">
    <property type="entry name" value="BATS"/>
    <property type="match status" value="1"/>
</dbReference>
<dbReference type="RefSeq" id="WP_072724862.1">
    <property type="nucleotide sequence ID" value="NZ_FQXH01000012.1"/>
</dbReference>
<reference evidence="9" key="1">
    <citation type="submission" date="2016-11" db="EMBL/GenBank/DDBJ databases">
        <authorList>
            <person name="Varghese N."/>
            <person name="Submissions S."/>
        </authorList>
    </citation>
    <scope>NUCLEOTIDE SEQUENCE [LARGE SCALE GENOMIC DNA]</scope>
    <source>
        <strain evidence="9">DSM 15285</strain>
    </source>
</reference>
<accession>A0A1M5RCX8</accession>
<dbReference type="Pfam" id="PF04055">
    <property type="entry name" value="Radical_SAM"/>
    <property type="match status" value="1"/>
</dbReference>
<keyword evidence="8" id="KW-0456">Lyase</keyword>
<dbReference type="EMBL" id="FQXH01000012">
    <property type="protein sequence ID" value="SHH24131.1"/>
    <property type="molecule type" value="Genomic_DNA"/>
</dbReference>
<gene>
    <name evidence="8" type="ORF">SAMN02744040_01317</name>
</gene>
<dbReference type="GO" id="GO:0016829">
    <property type="term" value="F:lyase activity"/>
    <property type="evidence" value="ECO:0007669"/>
    <property type="project" value="UniProtKB-KW"/>
</dbReference>
<dbReference type="Gene3D" id="3.20.20.70">
    <property type="entry name" value="Aldolase class I"/>
    <property type="match status" value="1"/>
</dbReference>
<dbReference type="InterPro" id="IPR007197">
    <property type="entry name" value="rSAM"/>
</dbReference>
<evidence type="ECO:0000256" key="2">
    <source>
        <dbReference type="ARBA" id="ARBA00022485"/>
    </source>
</evidence>
<keyword evidence="3" id="KW-0949">S-adenosyl-L-methionine</keyword>
<name>A0A1M5RCX8_9FIRM</name>
<dbReference type="CDD" id="cd01335">
    <property type="entry name" value="Radical_SAM"/>
    <property type="match status" value="1"/>
</dbReference>
<dbReference type="SUPFAM" id="SSF102114">
    <property type="entry name" value="Radical SAM enzymes"/>
    <property type="match status" value="1"/>
</dbReference>
<keyword evidence="2" id="KW-0004">4Fe-4S</keyword>
<dbReference type="GO" id="GO:0005506">
    <property type="term" value="F:iron ion binding"/>
    <property type="evidence" value="ECO:0007669"/>
    <property type="project" value="InterPro"/>
</dbReference>
<dbReference type="InterPro" id="IPR058240">
    <property type="entry name" value="rSAM_sf"/>
</dbReference>
<dbReference type="NCBIfam" id="TIGR02351">
    <property type="entry name" value="thiH"/>
    <property type="match status" value="1"/>
</dbReference>
<keyword evidence="9" id="KW-1185">Reference proteome</keyword>
<proteinExistence type="predicted"/>
<evidence type="ECO:0000256" key="6">
    <source>
        <dbReference type="ARBA" id="ARBA00023014"/>
    </source>
</evidence>
<evidence type="ECO:0000313" key="8">
    <source>
        <dbReference type="EMBL" id="SHH24131.1"/>
    </source>
</evidence>
<evidence type="ECO:0000256" key="5">
    <source>
        <dbReference type="ARBA" id="ARBA00023004"/>
    </source>
</evidence>
<dbReference type="InterPro" id="IPR012726">
    <property type="entry name" value="ThiH"/>
</dbReference>
<keyword evidence="6" id="KW-0411">Iron-sulfur</keyword>
<evidence type="ECO:0000313" key="9">
    <source>
        <dbReference type="Proteomes" id="UP000242520"/>
    </source>
</evidence>
<dbReference type="InterPro" id="IPR013785">
    <property type="entry name" value="Aldolase_TIM"/>
</dbReference>
<sequence>MSFYDEYVKYKHFDFDNYFKNITDIDILNVISKNRLNEFDFLTLLSPTAENYLEEMAQKSNKLSIQHFGKSIILYTPMYISNYCSNKCSYCSFNVENKISRKKLTLEEIEIEAKKISSTGLRHILILTGESKSQTPISYIKDCIYILKNYFDSICIEIYPLTEKEYLELVNAGVDSLTIYQEVYNETIYDKVHVSGPKKNYKFRLDAPERGCRAKMRSVNIGALLGLYDFRSEAFFTGLHGYYLQNKYLDVEISFSLPRIRPHIGNFADIYEVTDKNLVQVMLALKLFMPYAGINISTRESKEFRENLIPLGITKMSAGVCTSVGGHSQVNKSSNQFEIADTRSVSEIKNSLLKKGYQPIFKDWDHI</sequence>
<dbReference type="InterPro" id="IPR010722">
    <property type="entry name" value="BATS_dom"/>
</dbReference>
<evidence type="ECO:0000256" key="3">
    <source>
        <dbReference type="ARBA" id="ARBA00022691"/>
    </source>
</evidence>
<evidence type="ECO:0000256" key="4">
    <source>
        <dbReference type="ARBA" id="ARBA00022723"/>
    </source>
</evidence>